<dbReference type="SUPFAM" id="SSF52540">
    <property type="entry name" value="P-loop containing nucleoside triphosphate hydrolases"/>
    <property type="match status" value="1"/>
</dbReference>
<dbReference type="InterPro" id="IPR053199">
    <property type="entry name" value="cDPG_synthetase-like"/>
</dbReference>
<evidence type="ECO:0000313" key="1">
    <source>
        <dbReference type="EMBL" id="MBP0463464.1"/>
    </source>
</evidence>
<keyword evidence="2" id="KW-1185">Reference proteome</keyword>
<name>A0ABS4AQ22_9PROT</name>
<dbReference type="InterPro" id="IPR027417">
    <property type="entry name" value="P-loop_NTPase"/>
</dbReference>
<protein>
    <submittedName>
        <fullName evidence="1">GTPase</fullName>
    </submittedName>
</protein>
<proteinExistence type="predicted"/>
<organism evidence="1 2">
    <name type="scientific">Roseomonas nitratireducens</name>
    <dbReference type="NCBI Taxonomy" id="2820810"/>
    <lineage>
        <taxon>Bacteria</taxon>
        <taxon>Pseudomonadati</taxon>
        <taxon>Pseudomonadota</taxon>
        <taxon>Alphaproteobacteria</taxon>
        <taxon>Acetobacterales</taxon>
        <taxon>Roseomonadaceae</taxon>
        <taxon>Roseomonas</taxon>
    </lineage>
</organism>
<reference evidence="1 2" key="1">
    <citation type="submission" date="2021-03" db="EMBL/GenBank/DDBJ databases">
        <authorList>
            <person name="So Y."/>
        </authorList>
    </citation>
    <scope>NUCLEOTIDE SEQUENCE [LARGE SCALE GENOMIC DNA]</scope>
    <source>
        <strain evidence="1 2">PWR1</strain>
    </source>
</reference>
<evidence type="ECO:0000313" key="2">
    <source>
        <dbReference type="Proteomes" id="UP000680815"/>
    </source>
</evidence>
<sequence>MTARRRAIILGAAGRDFHVFNTLFRDDPSRECVAFTAAQIPGIAGRRYPVALAGPLYPDGVPIHDESELPGLLARGDVEEVLFAYSDVPQAHVMRLGAMVLAAGADFVLPGPRATMLASRRPVIAICAVRTGCGKSQVTRWLAARLRARGLRVAVLRHPMPYGDLAAQAVQRFASAADLDAAACTIEEREEYEPHIAAGQPVFAGVDYARILAAAEAEADILLWDGGNNDFPFIRPDLLVVLADALRPGHEAGWHPGEAVLRMADIVLVAKANAAPEADVARVEAAARALNPRATVLRGASRVTLDDPDAIRGRRVLVVEDGPTLTHGGMATGAGFAAAVAAAAAEILDPRGFAAPGIAEVFARFPHLGPVLPAMGYDAAQRAALAATIARSGAEAVVAGTPIDLAAALPGLAVPVMRARYAFEEMETPGLGGLVDGFLERRMGGAEPRTR</sequence>
<dbReference type="Gene3D" id="3.40.50.300">
    <property type="entry name" value="P-loop containing nucleotide triphosphate hydrolases"/>
    <property type="match status" value="1"/>
</dbReference>
<dbReference type="PANTHER" id="PTHR42869">
    <property type="entry name" value="SLL0572 PROTEIN"/>
    <property type="match status" value="1"/>
</dbReference>
<dbReference type="RefSeq" id="WP_209350855.1">
    <property type="nucleotide sequence ID" value="NZ_JAGIYZ010000004.1"/>
</dbReference>
<dbReference type="EMBL" id="JAGIYZ010000004">
    <property type="protein sequence ID" value="MBP0463464.1"/>
    <property type="molecule type" value="Genomic_DNA"/>
</dbReference>
<dbReference type="PANTHER" id="PTHR42869:SF1">
    <property type="entry name" value="SLL0572 PROTEIN"/>
    <property type="match status" value="1"/>
</dbReference>
<accession>A0ABS4AQ22</accession>
<gene>
    <name evidence="1" type="ORF">J5Y09_06050</name>
</gene>
<comment type="caution">
    <text evidence="1">The sequence shown here is derived from an EMBL/GenBank/DDBJ whole genome shotgun (WGS) entry which is preliminary data.</text>
</comment>
<dbReference type="Proteomes" id="UP000680815">
    <property type="component" value="Unassembled WGS sequence"/>
</dbReference>